<dbReference type="Pfam" id="PF04954">
    <property type="entry name" value="SIP"/>
    <property type="match status" value="1"/>
</dbReference>
<comment type="caution">
    <text evidence="3">The sequence shown here is derived from an EMBL/GenBank/DDBJ whole genome shotgun (WGS) entry which is preliminary data.</text>
</comment>
<keyword evidence="4" id="KW-1185">Reference proteome</keyword>
<dbReference type="EMBL" id="PGFT01000001">
    <property type="protein sequence ID" value="MDH4905070.1"/>
    <property type="molecule type" value="Genomic_DNA"/>
</dbReference>
<dbReference type="InterPro" id="IPR007037">
    <property type="entry name" value="SIP_rossman_dom"/>
</dbReference>
<evidence type="ECO:0000313" key="4">
    <source>
        <dbReference type="Proteomes" id="UP001243298"/>
    </source>
</evidence>
<evidence type="ECO:0000259" key="1">
    <source>
        <dbReference type="Pfam" id="PF04954"/>
    </source>
</evidence>
<evidence type="ECO:0000259" key="2">
    <source>
        <dbReference type="Pfam" id="PF10615"/>
    </source>
</evidence>
<dbReference type="Proteomes" id="UP001243298">
    <property type="component" value="Unassembled WGS sequence"/>
</dbReference>
<dbReference type="Gene3D" id="2.40.30.10">
    <property type="entry name" value="Translation factors"/>
    <property type="match status" value="1"/>
</dbReference>
<protein>
    <submittedName>
        <fullName evidence="3">Siderophore synthetase</fullName>
    </submittedName>
</protein>
<gene>
    <name evidence="3" type="ORF">CUR83_08365</name>
</gene>
<dbReference type="Gene3D" id="3.20.180.10">
    <property type="entry name" value="PNP-oxidase-like"/>
    <property type="match status" value="1"/>
</dbReference>
<evidence type="ECO:0000313" key="3">
    <source>
        <dbReference type="EMBL" id="MDH4905070.1"/>
    </source>
</evidence>
<dbReference type="InterPro" id="IPR019595">
    <property type="entry name" value="DUF2470"/>
</dbReference>
<feature type="domain" description="SIP-like Rossmann fold" evidence="1">
    <location>
        <begin position="277"/>
        <end position="423"/>
    </location>
</feature>
<dbReference type="Gene3D" id="3.40.50.80">
    <property type="entry name" value="Nucleotide-binding domain of ferredoxin-NADP reductase (FNR) module"/>
    <property type="match status" value="1"/>
</dbReference>
<feature type="domain" description="DUF2470" evidence="2">
    <location>
        <begin position="33"/>
        <end position="118"/>
    </location>
</feature>
<dbReference type="InterPro" id="IPR037119">
    <property type="entry name" value="Haem_oxidase_HugZ-like_sf"/>
</dbReference>
<dbReference type="InterPro" id="IPR039261">
    <property type="entry name" value="FNR_nucleotide-bd"/>
</dbReference>
<accession>A0ABT6ITB4</accession>
<dbReference type="CDD" id="cd06193">
    <property type="entry name" value="siderophore_interacting"/>
    <property type="match status" value="1"/>
</dbReference>
<proteinExistence type="predicted"/>
<organism evidence="3 4">
    <name type="scientific">Psychrobacter pocilloporae</name>
    <dbReference type="NCBI Taxonomy" id="1775882"/>
    <lineage>
        <taxon>Bacteria</taxon>
        <taxon>Pseudomonadati</taxon>
        <taxon>Pseudomonadota</taxon>
        <taxon>Gammaproteobacteria</taxon>
        <taxon>Moraxellales</taxon>
        <taxon>Moraxellaceae</taxon>
        <taxon>Psychrobacter</taxon>
    </lineage>
</organism>
<dbReference type="PANTHER" id="PTHR30157">
    <property type="entry name" value="FERRIC REDUCTASE, NADPH-DEPENDENT"/>
    <property type="match status" value="1"/>
</dbReference>
<reference evidence="3 4" key="1">
    <citation type="submission" date="2017-11" db="EMBL/GenBank/DDBJ databases">
        <title>Whole genome sequencing of Psychrobacter pocilloporae S6-60T(=JCM 31058T=LMG 29157T).</title>
        <authorList>
            <person name="Das S.K."/>
        </authorList>
    </citation>
    <scope>NUCLEOTIDE SEQUENCE [LARGE SCALE GENOMIC DNA]</scope>
    <source>
        <strain evidence="3 4">S6-60</strain>
    </source>
</reference>
<name>A0ABT6ITB4_9GAMM</name>
<dbReference type="PANTHER" id="PTHR30157:SF0">
    <property type="entry name" value="NADPH-DEPENDENT FERRIC-CHELATE REDUCTASE"/>
    <property type="match status" value="1"/>
</dbReference>
<dbReference type="InterPro" id="IPR039374">
    <property type="entry name" value="SIP_fam"/>
</dbReference>
<dbReference type="Pfam" id="PF10615">
    <property type="entry name" value="DUF2470"/>
    <property type="match status" value="1"/>
</dbReference>
<sequence length="424" mass="47714">MSINMANIFLSSAYNTYDQDKPYTSLNTPELNDIITYINEEHLDELLGFLNAFTPISTAELDNIEVKLTTVYAEGLELQVQTKNTESPSTNAQNHPEQSQTFFIAFPAAITHPDELQIQYIALKQKADKKLGKKTIKLTKQVFDVQDSYRVSKNMLRLELNMPTLNNTNGTSNPTSVPINEAGYAYLFDLEHNALIKDTTADNIDDSKNTSRLARSHCYYTLRKAWHTPAGIQAWVDVFLHGNTPGGNWANSLQAGDTVVTKREFPEKIEHLRDGQALLIADETSMPTVARLLELWENPTPPLVVSVTQNAADQRYFDTVKIRSGIDGSITNRIDSNSERTTKNTVKDNFTVLPIVTDQQCSGQHLAPLIDNTIGNYLIDQPIKIDKVWGALEASTVKALRPMLRERLDLSRAEVVIKVYWRQD</sequence>